<gene>
    <name evidence="2" type="ORF">BO94DRAFT_178242</name>
</gene>
<accession>A0A317W2R0</accession>
<protein>
    <submittedName>
        <fullName evidence="2">Uncharacterized protein</fullName>
    </submittedName>
</protein>
<dbReference type="GeneID" id="37108098"/>
<reference evidence="2 3" key="1">
    <citation type="submission" date="2016-12" db="EMBL/GenBank/DDBJ databases">
        <title>The genomes of Aspergillus section Nigri reveals drivers in fungal speciation.</title>
        <authorList>
            <consortium name="DOE Joint Genome Institute"/>
            <person name="Vesth T.C."/>
            <person name="Nybo J."/>
            <person name="Theobald S."/>
            <person name="Brandl J."/>
            <person name="Frisvad J.C."/>
            <person name="Nielsen K.F."/>
            <person name="Lyhne E.K."/>
            <person name="Kogle M.E."/>
            <person name="Kuo A."/>
            <person name="Riley R."/>
            <person name="Clum A."/>
            <person name="Nolan M."/>
            <person name="Lipzen A."/>
            <person name="Salamov A."/>
            <person name="Henrissat B."/>
            <person name="Wiebenga A."/>
            <person name="De Vries R.P."/>
            <person name="Grigoriev I.V."/>
            <person name="Mortensen U.H."/>
            <person name="Andersen M.R."/>
            <person name="Baker S.E."/>
        </authorList>
    </citation>
    <scope>NUCLEOTIDE SEQUENCE [LARGE SCALE GENOMIC DNA]</scope>
    <source>
        <strain evidence="2 3">CBS 115572</strain>
    </source>
</reference>
<evidence type="ECO:0000256" key="1">
    <source>
        <dbReference type="SAM" id="SignalP"/>
    </source>
</evidence>
<evidence type="ECO:0000313" key="3">
    <source>
        <dbReference type="Proteomes" id="UP000246702"/>
    </source>
</evidence>
<keyword evidence="1" id="KW-0732">Signal</keyword>
<keyword evidence="3" id="KW-1185">Reference proteome</keyword>
<name>A0A317W2R0_9EURO</name>
<feature type="signal peptide" evidence="1">
    <location>
        <begin position="1"/>
        <end position="26"/>
    </location>
</feature>
<dbReference type="RefSeq" id="XP_025464779.1">
    <property type="nucleotide sequence ID" value="XM_025605955.1"/>
</dbReference>
<dbReference type="PROSITE" id="PS51257">
    <property type="entry name" value="PROKAR_LIPOPROTEIN"/>
    <property type="match status" value="1"/>
</dbReference>
<proteinExistence type="predicted"/>
<dbReference type="OrthoDB" id="10506700at2759"/>
<organism evidence="2 3">
    <name type="scientific">Aspergillus sclerotioniger CBS 115572</name>
    <dbReference type="NCBI Taxonomy" id="1450535"/>
    <lineage>
        <taxon>Eukaryota</taxon>
        <taxon>Fungi</taxon>
        <taxon>Dikarya</taxon>
        <taxon>Ascomycota</taxon>
        <taxon>Pezizomycotina</taxon>
        <taxon>Eurotiomycetes</taxon>
        <taxon>Eurotiomycetidae</taxon>
        <taxon>Eurotiales</taxon>
        <taxon>Aspergillaceae</taxon>
        <taxon>Aspergillus</taxon>
        <taxon>Aspergillus subgen. Circumdati</taxon>
    </lineage>
</organism>
<feature type="chain" id="PRO_5016340560" evidence="1">
    <location>
        <begin position="27"/>
        <end position="127"/>
    </location>
</feature>
<sequence length="127" mass="13775">MNYARPGVFPAMRLLILDHTVISALASLSCSPLPPTHPAFKIHIFAQPVSPSIGCMIRYRTSPLPLPSQVHTPPQLSTSSRLVPSITHISKIGSHSLWSVSLDLCFLLLSALLSRMSSIGRSSDHPL</sequence>
<dbReference type="EMBL" id="MSFK01000024">
    <property type="protein sequence ID" value="PWY78470.1"/>
    <property type="molecule type" value="Genomic_DNA"/>
</dbReference>
<dbReference type="AlphaFoldDB" id="A0A317W2R0"/>
<dbReference type="Proteomes" id="UP000246702">
    <property type="component" value="Unassembled WGS sequence"/>
</dbReference>
<evidence type="ECO:0000313" key="2">
    <source>
        <dbReference type="EMBL" id="PWY78470.1"/>
    </source>
</evidence>
<comment type="caution">
    <text evidence="2">The sequence shown here is derived from an EMBL/GenBank/DDBJ whole genome shotgun (WGS) entry which is preliminary data.</text>
</comment>